<dbReference type="SMART" id="SM00883">
    <property type="entry name" value="Cpn10"/>
    <property type="match status" value="1"/>
</dbReference>
<dbReference type="SUPFAM" id="SSF50129">
    <property type="entry name" value="GroES-like"/>
    <property type="match status" value="1"/>
</dbReference>
<accession>A0A221S2Z1</accession>
<dbReference type="EMBL" id="KU970718">
    <property type="protein sequence ID" value="ASN63312.1"/>
    <property type="molecule type" value="Genomic_DNA"/>
</dbReference>
<reference evidence="2" key="1">
    <citation type="submission" date="2016-03" db="EMBL/GenBank/DDBJ databases">
        <title>Novel chaperonins are prevalent in the virioplankton and link to viral biology and ecology.</title>
        <authorList>
            <person name="Marine R.L."/>
            <person name="Nasko D.J."/>
            <person name="Polson S.W."/>
            <person name="Wommack K.E."/>
        </authorList>
    </citation>
    <scope>NUCLEOTIDE SEQUENCE</scope>
</reference>
<dbReference type="GO" id="GO:0005524">
    <property type="term" value="F:ATP binding"/>
    <property type="evidence" value="ECO:0007669"/>
    <property type="project" value="InterPro"/>
</dbReference>
<dbReference type="CDD" id="cd00320">
    <property type="entry name" value="cpn10"/>
    <property type="match status" value="1"/>
</dbReference>
<dbReference type="InterPro" id="IPR037124">
    <property type="entry name" value="Chaperonin_GroES_sf"/>
</dbReference>
<dbReference type="Pfam" id="PF00166">
    <property type="entry name" value="Cpn10"/>
    <property type="match status" value="1"/>
</dbReference>
<dbReference type="InterPro" id="IPR011032">
    <property type="entry name" value="GroES-like_sf"/>
</dbReference>
<organism evidence="2">
    <name type="scientific">uncultured virus</name>
    <dbReference type="NCBI Taxonomy" id="340016"/>
    <lineage>
        <taxon>Viruses</taxon>
        <taxon>environmental samples</taxon>
    </lineage>
</organism>
<dbReference type="Gene3D" id="2.30.33.40">
    <property type="entry name" value="GroES chaperonin"/>
    <property type="match status" value="1"/>
</dbReference>
<gene>
    <name evidence="2" type="primary">groES</name>
</gene>
<evidence type="ECO:0000313" key="2">
    <source>
        <dbReference type="EMBL" id="ASN63312.1"/>
    </source>
</evidence>
<protein>
    <submittedName>
        <fullName evidence="2">Co-chaperonin GroES</fullName>
    </submittedName>
</protein>
<evidence type="ECO:0000256" key="1">
    <source>
        <dbReference type="ARBA" id="ARBA00023186"/>
    </source>
</evidence>
<name>A0A221S2Z1_9VIRU</name>
<proteinExistence type="predicted"/>
<sequence length="86" mass="9837">MKAVGKYIVIDPIKEVDTTTKGGLILAEKQREDIRYRRAKVIEPGTEVSVLKKGDEVYYDKSAGFNIEIKKENYKVIKEHDVVIIL</sequence>
<dbReference type="InterPro" id="IPR020818">
    <property type="entry name" value="Chaperonin_GroES"/>
</dbReference>
<keyword evidence="1" id="KW-0143">Chaperone</keyword>
<dbReference type="GO" id="GO:0044183">
    <property type="term" value="F:protein folding chaperone"/>
    <property type="evidence" value="ECO:0007669"/>
    <property type="project" value="InterPro"/>
</dbReference>